<evidence type="ECO:0000256" key="13">
    <source>
        <dbReference type="SAM" id="MobiDB-lite"/>
    </source>
</evidence>
<dbReference type="InterPro" id="IPR044796">
    <property type="entry name" value="MLN51_plant"/>
</dbReference>
<dbReference type="GO" id="GO:0051028">
    <property type="term" value="P:mRNA transport"/>
    <property type="evidence" value="ECO:0007669"/>
    <property type="project" value="UniProtKB-KW"/>
</dbReference>
<protein>
    <recommendedName>
        <fullName evidence="14">Btz domain-containing protein</fullName>
    </recommendedName>
</protein>
<evidence type="ECO:0000256" key="6">
    <source>
        <dbReference type="ARBA" id="ARBA00022664"/>
    </source>
</evidence>
<evidence type="ECO:0000259" key="14">
    <source>
        <dbReference type="SMART" id="SM01044"/>
    </source>
</evidence>
<evidence type="ECO:0000256" key="2">
    <source>
        <dbReference type="ARBA" id="ARBA00004496"/>
    </source>
</evidence>
<feature type="region of interest" description="Disordered" evidence="13">
    <location>
        <begin position="1"/>
        <end position="275"/>
    </location>
</feature>
<dbReference type="GO" id="GO:0000184">
    <property type="term" value="P:nuclear-transcribed mRNA catabolic process, nonsense-mediated decay"/>
    <property type="evidence" value="ECO:0007669"/>
    <property type="project" value="UniProtKB-KW"/>
</dbReference>
<feature type="compositionally biased region" description="Basic and acidic residues" evidence="13">
    <location>
        <begin position="144"/>
        <end position="168"/>
    </location>
</feature>
<keyword evidence="9" id="KW-0694">RNA-binding</keyword>
<organism evidence="15 16">
    <name type="scientific">Elaphomyces granulatus</name>
    <dbReference type="NCBI Taxonomy" id="519963"/>
    <lineage>
        <taxon>Eukaryota</taxon>
        <taxon>Fungi</taxon>
        <taxon>Dikarya</taxon>
        <taxon>Ascomycota</taxon>
        <taxon>Pezizomycotina</taxon>
        <taxon>Eurotiomycetes</taxon>
        <taxon>Eurotiomycetidae</taxon>
        <taxon>Eurotiales</taxon>
        <taxon>Elaphomycetaceae</taxon>
        <taxon>Elaphomyces</taxon>
    </lineage>
</organism>
<evidence type="ECO:0000256" key="12">
    <source>
        <dbReference type="ARBA" id="ARBA00023242"/>
    </source>
</evidence>
<name>A0A232LZ82_9EURO</name>
<dbReference type="PANTHER" id="PTHR46837:SF5">
    <property type="entry name" value="PROTEIN MLN51 HOMOLOG"/>
    <property type="match status" value="1"/>
</dbReference>
<feature type="compositionally biased region" description="Low complexity" evidence="13">
    <location>
        <begin position="500"/>
        <end position="510"/>
    </location>
</feature>
<gene>
    <name evidence="15" type="ORF">Egran_02762</name>
</gene>
<dbReference type="OrthoDB" id="5413466at2759"/>
<feature type="compositionally biased region" description="Acidic residues" evidence="13">
    <location>
        <begin position="19"/>
        <end position="35"/>
    </location>
</feature>
<sequence>MAPYRRPKIGASRRRREDEGEDEGSVGGELDDDSMSDGSVVSQQEEDDADGDGRDASEDEASIFPQADGSNGPVNGRVQEAKDGRSPSPGKRLFASTMSDTEAMINGIKLADPTSELKEIRFGDLQEEEEDESGRTPSGPNPPDLKREALAEKRRREHEEYVKNREENPAFVPTRGGFFLHDKRSTEPETNGYHSFNKPKSRPYGLIVDGNVGRRPPKTDASDGPWPHDLHETVAREEAPTSQSPVRAPTSAAPTSSKGVPTAPRSSPPNRSFSSTVLIGNVPVVVFLPGMVNPIPYTSVPKRQYTRLPQHRPPLRRDKPVRISLPGQPPRYIFPATERSFIFIPRALRPNQQSFRGRGRGGFYSSRRPSIYPGGSYPPSVPMSRRSSFGRGPSREGLNSPAGSVLSRQTIGATTENGKPIVRLPPPARPPGAYQLPTNVGLHIPSAASMPPPYPQAPNSAFRESRPAPIPMHQPRPQKAVSVADIESPVSFPFNPPQPQQGQPFHQQVPLPVSAPGYADGPSYPHARHASHPSQASGTPLPHLPERAIHAPPFHPYNYPPPAYYPAPYPAVFVTSAEYPPYGPPVGPGAAPPPFVSPGQPVPYVIPPPAIPGEQPTQPGTVAHEAGGTIYYNYNDASQYYSNPFPIPAPTAAASGVVGMGGMMTPPASAYLFHPHIVYQVNGDTGWGRP</sequence>
<dbReference type="InterPro" id="IPR018545">
    <property type="entry name" value="Btz_dom"/>
</dbReference>
<comment type="caution">
    <text evidence="15">The sequence shown here is derived from an EMBL/GenBank/DDBJ whole genome shotgun (WGS) entry which is preliminary data.</text>
</comment>
<dbReference type="GO" id="GO:0006397">
    <property type="term" value="P:mRNA processing"/>
    <property type="evidence" value="ECO:0007669"/>
    <property type="project" value="UniProtKB-KW"/>
</dbReference>
<dbReference type="Proteomes" id="UP000243515">
    <property type="component" value="Unassembled WGS sequence"/>
</dbReference>
<feature type="compositionally biased region" description="Basic and acidic residues" evidence="13">
    <location>
        <begin position="115"/>
        <end position="124"/>
    </location>
</feature>
<evidence type="ECO:0000256" key="9">
    <source>
        <dbReference type="ARBA" id="ARBA00022884"/>
    </source>
</evidence>
<dbReference type="SMART" id="SM01044">
    <property type="entry name" value="Btz"/>
    <property type="match status" value="1"/>
</dbReference>
<evidence type="ECO:0000256" key="5">
    <source>
        <dbReference type="ARBA" id="ARBA00022490"/>
    </source>
</evidence>
<keyword evidence="16" id="KW-1185">Reference proteome</keyword>
<dbReference type="PANTHER" id="PTHR46837">
    <property type="entry name" value="PROTEIN MLN51 HOMOLOG"/>
    <property type="match status" value="1"/>
</dbReference>
<feature type="region of interest" description="Disordered" evidence="13">
    <location>
        <begin position="352"/>
        <end position="475"/>
    </location>
</feature>
<evidence type="ECO:0000256" key="10">
    <source>
        <dbReference type="ARBA" id="ARBA00023161"/>
    </source>
</evidence>
<keyword evidence="5" id="KW-0963">Cytoplasm</keyword>
<evidence type="ECO:0000256" key="8">
    <source>
        <dbReference type="ARBA" id="ARBA00022845"/>
    </source>
</evidence>
<feature type="compositionally biased region" description="Low complexity" evidence="13">
    <location>
        <begin position="264"/>
        <end position="275"/>
    </location>
</feature>
<comment type="similarity">
    <text evidence="3">Belongs to the CASC3 family.</text>
</comment>
<keyword evidence="12" id="KW-0539">Nucleus</keyword>
<accession>A0A232LZ82</accession>
<feature type="compositionally biased region" description="Polar residues" evidence="13">
    <location>
        <begin position="406"/>
        <end position="417"/>
    </location>
</feature>
<feature type="compositionally biased region" description="Basic residues" evidence="13">
    <location>
        <begin position="1"/>
        <end position="14"/>
    </location>
</feature>
<evidence type="ECO:0000313" key="15">
    <source>
        <dbReference type="EMBL" id="OXV09475.1"/>
    </source>
</evidence>
<comment type="subcellular location">
    <subcellularLocation>
        <location evidence="2">Cytoplasm</location>
    </subcellularLocation>
    <subcellularLocation>
        <location evidence="1">Nucleus</location>
    </subcellularLocation>
</comment>
<evidence type="ECO:0000256" key="7">
    <source>
        <dbReference type="ARBA" id="ARBA00022816"/>
    </source>
</evidence>
<feature type="region of interest" description="Disordered" evidence="13">
    <location>
        <begin position="310"/>
        <end position="330"/>
    </location>
</feature>
<dbReference type="GO" id="GO:0008380">
    <property type="term" value="P:RNA splicing"/>
    <property type="evidence" value="ECO:0007669"/>
    <property type="project" value="UniProtKB-KW"/>
</dbReference>
<proteinExistence type="inferred from homology"/>
<dbReference type="GO" id="GO:0003729">
    <property type="term" value="F:mRNA binding"/>
    <property type="evidence" value="ECO:0007669"/>
    <property type="project" value="InterPro"/>
</dbReference>
<keyword evidence="6" id="KW-0507">mRNA processing</keyword>
<evidence type="ECO:0000256" key="3">
    <source>
        <dbReference type="ARBA" id="ARBA00009548"/>
    </source>
</evidence>
<feature type="domain" description="Btz" evidence="14">
    <location>
        <begin position="124"/>
        <end position="259"/>
    </location>
</feature>
<dbReference type="AlphaFoldDB" id="A0A232LZ82"/>
<dbReference type="GO" id="GO:0005737">
    <property type="term" value="C:cytoplasm"/>
    <property type="evidence" value="ECO:0007669"/>
    <property type="project" value="UniProtKB-SubCell"/>
</dbReference>
<dbReference type="Pfam" id="PF09405">
    <property type="entry name" value="Btz"/>
    <property type="match status" value="1"/>
</dbReference>
<feature type="compositionally biased region" description="Low complexity" evidence="13">
    <location>
        <begin position="363"/>
        <end position="397"/>
    </location>
</feature>
<keyword evidence="11" id="KW-0508">mRNA splicing</keyword>
<evidence type="ECO:0000256" key="4">
    <source>
        <dbReference type="ARBA" id="ARBA00022448"/>
    </source>
</evidence>
<keyword evidence="4" id="KW-0813">Transport</keyword>
<keyword evidence="10" id="KW-0866">Nonsense-mediated mRNA decay</keyword>
<keyword evidence="8" id="KW-0810">Translation regulation</keyword>
<feature type="compositionally biased region" description="Basic and acidic residues" evidence="13">
    <location>
        <begin position="217"/>
        <end position="239"/>
    </location>
</feature>
<dbReference type="EMBL" id="NPHW01003511">
    <property type="protein sequence ID" value="OXV09475.1"/>
    <property type="molecule type" value="Genomic_DNA"/>
</dbReference>
<reference evidence="15 16" key="1">
    <citation type="journal article" date="2015" name="Environ. Microbiol.">
        <title>Metagenome sequence of Elaphomyces granulatus from sporocarp tissue reveals Ascomycota ectomycorrhizal fingerprints of genome expansion and a Proteobacteria-rich microbiome.</title>
        <authorList>
            <person name="Quandt C.A."/>
            <person name="Kohler A."/>
            <person name="Hesse C.N."/>
            <person name="Sharpton T.J."/>
            <person name="Martin F."/>
            <person name="Spatafora J.W."/>
        </authorList>
    </citation>
    <scope>NUCLEOTIDE SEQUENCE [LARGE SCALE GENOMIC DNA]</scope>
    <source>
        <strain evidence="15 16">OSC145934</strain>
    </source>
</reference>
<evidence type="ECO:0000313" key="16">
    <source>
        <dbReference type="Proteomes" id="UP000243515"/>
    </source>
</evidence>
<dbReference type="GO" id="GO:0006417">
    <property type="term" value="P:regulation of translation"/>
    <property type="evidence" value="ECO:0007669"/>
    <property type="project" value="UniProtKB-KW"/>
</dbReference>
<feature type="region of interest" description="Disordered" evidence="13">
    <location>
        <begin position="488"/>
        <end position="542"/>
    </location>
</feature>
<dbReference type="GO" id="GO:0035145">
    <property type="term" value="C:exon-exon junction complex"/>
    <property type="evidence" value="ECO:0007669"/>
    <property type="project" value="InterPro"/>
</dbReference>
<evidence type="ECO:0000256" key="1">
    <source>
        <dbReference type="ARBA" id="ARBA00004123"/>
    </source>
</evidence>
<keyword evidence="7" id="KW-0509">mRNA transport</keyword>
<evidence type="ECO:0000256" key="11">
    <source>
        <dbReference type="ARBA" id="ARBA00023187"/>
    </source>
</evidence>